<organism evidence="1 2">
    <name type="scientific">Brassica cretica</name>
    <name type="common">Mustard</name>
    <dbReference type="NCBI Taxonomy" id="69181"/>
    <lineage>
        <taxon>Eukaryota</taxon>
        <taxon>Viridiplantae</taxon>
        <taxon>Streptophyta</taxon>
        <taxon>Embryophyta</taxon>
        <taxon>Tracheophyta</taxon>
        <taxon>Spermatophyta</taxon>
        <taxon>Magnoliopsida</taxon>
        <taxon>eudicotyledons</taxon>
        <taxon>Gunneridae</taxon>
        <taxon>Pentapetalae</taxon>
        <taxon>rosids</taxon>
        <taxon>malvids</taxon>
        <taxon>Brassicales</taxon>
        <taxon>Brassicaceae</taxon>
        <taxon>Brassiceae</taxon>
        <taxon>Brassica</taxon>
    </lineage>
</organism>
<comment type="caution">
    <text evidence="1">The sequence shown here is derived from an EMBL/GenBank/DDBJ whole genome shotgun (WGS) entry which is preliminary data.</text>
</comment>
<protein>
    <recommendedName>
        <fullName evidence="3">F-box domain-containing protein</fullName>
    </recommendedName>
</protein>
<sequence length="142" mass="16264">MADQVLPNLPDEIICKIIALLGEETFYCLGNFLWAGKRGYALVHEPSVLKMCVGTKIRTVDFRLNKETRKTLISQRSLWAVFRLEAFVTASFDKERTFCSFYEELGRYVATERALGRYVATEPRLELVHYVATERNGCSVAM</sequence>
<dbReference type="Proteomes" id="UP000712600">
    <property type="component" value="Unassembled WGS sequence"/>
</dbReference>
<evidence type="ECO:0000313" key="2">
    <source>
        <dbReference type="Proteomes" id="UP000712600"/>
    </source>
</evidence>
<dbReference type="EMBL" id="QGKX02000088">
    <property type="protein sequence ID" value="KAF3588426.1"/>
    <property type="molecule type" value="Genomic_DNA"/>
</dbReference>
<dbReference type="AlphaFoldDB" id="A0A8S9S6U8"/>
<proteinExistence type="predicted"/>
<evidence type="ECO:0008006" key="3">
    <source>
        <dbReference type="Google" id="ProtNLM"/>
    </source>
</evidence>
<evidence type="ECO:0000313" key="1">
    <source>
        <dbReference type="EMBL" id="KAF3588426.1"/>
    </source>
</evidence>
<name>A0A8S9S6U8_BRACR</name>
<reference evidence="1" key="1">
    <citation type="submission" date="2019-12" db="EMBL/GenBank/DDBJ databases">
        <title>Genome sequencing and annotation of Brassica cretica.</title>
        <authorList>
            <person name="Studholme D.J."/>
            <person name="Sarris P."/>
        </authorList>
    </citation>
    <scope>NUCLEOTIDE SEQUENCE</scope>
    <source>
        <strain evidence="1">PFS-109/04</strain>
        <tissue evidence="1">Leaf</tissue>
    </source>
</reference>
<gene>
    <name evidence="1" type="ORF">F2Q69_00027575</name>
</gene>
<accession>A0A8S9S6U8</accession>